<sequence>MKTLLSVYGINALAFASNLAAIFVFFSLAGPSGYGSYGIYIVFLAIYYLWESSLVKGALFARSEEKRNGLSDRDADTVALASINGSLLPFALGSCLLVVLGNFFYPLDSATGIGGQLIVAVVTIEHLLSYPSNRLVFHLTVAQKFRTIYAFRLAATLLRHASAWGVLLVTGSVYWAVIAITAKGLVIGGVSVWWIAKRYSYAESMRFRLSPTYLPSTLSFFAAAAAIIVMQELPSLHIDRTYGREALGNYRLLYDMVAAIWFLATIYPTILFSYLLSGREENKRPKASQPAPYFSEGLALFHLTYFLGVCALIVLERSFLEGYFTHIPYAFGVAAGVSLLGYSRFLIETAQAYGLGRRVLAATLVSIAFVAIVLGMSASEITLAEVGWAWLFGQLLFFVLLKLILLSITTTQIRTFMDATILMLPILVVVSCESVLSPLIFLVICVTGVCAGLATLLVMLRRGLEPESRVSTSTPGQG</sequence>
<dbReference type="AlphaFoldDB" id="A0A081BDP5"/>
<evidence type="ECO:0000256" key="6">
    <source>
        <dbReference type="ARBA" id="ARBA00023136"/>
    </source>
</evidence>
<evidence type="ECO:0008006" key="10">
    <source>
        <dbReference type="Google" id="ProtNLM"/>
    </source>
</evidence>
<feature type="transmembrane region" description="Helical" evidence="7">
    <location>
        <begin position="388"/>
        <end position="408"/>
    </location>
</feature>
<feature type="transmembrane region" description="Helical" evidence="7">
    <location>
        <begin position="327"/>
        <end position="347"/>
    </location>
</feature>
<keyword evidence="9" id="KW-1185">Reference proteome</keyword>
<evidence type="ECO:0000256" key="2">
    <source>
        <dbReference type="ARBA" id="ARBA00007430"/>
    </source>
</evidence>
<feature type="transmembrane region" description="Helical" evidence="7">
    <location>
        <begin position="80"/>
        <end position="104"/>
    </location>
</feature>
<name>A0A081BDP5_9HYPH</name>
<keyword evidence="3" id="KW-1003">Cell membrane</keyword>
<dbReference type="RefSeq" id="WP_045448449.1">
    <property type="nucleotide sequence ID" value="NZ_BBIO01000015.1"/>
</dbReference>
<keyword evidence="6 7" id="KW-0472">Membrane</keyword>
<dbReference type="GO" id="GO:0005886">
    <property type="term" value="C:plasma membrane"/>
    <property type="evidence" value="ECO:0007669"/>
    <property type="project" value="UniProtKB-SubCell"/>
</dbReference>
<dbReference type="InterPro" id="IPR050833">
    <property type="entry name" value="Poly_Biosynth_Transport"/>
</dbReference>
<evidence type="ECO:0000256" key="1">
    <source>
        <dbReference type="ARBA" id="ARBA00004651"/>
    </source>
</evidence>
<evidence type="ECO:0000313" key="8">
    <source>
        <dbReference type="EMBL" id="GAK46163.1"/>
    </source>
</evidence>
<organism evidence="8 9">
    <name type="scientific">Tepidicaulis marinus</name>
    <dbReference type="NCBI Taxonomy" id="1333998"/>
    <lineage>
        <taxon>Bacteria</taxon>
        <taxon>Pseudomonadati</taxon>
        <taxon>Pseudomonadota</taxon>
        <taxon>Alphaproteobacteria</taxon>
        <taxon>Hyphomicrobiales</taxon>
        <taxon>Parvibaculaceae</taxon>
        <taxon>Tepidicaulis</taxon>
    </lineage>
</organism>
<feature type="transmembrane region" description="Helical" evidence="7">
    <location>
        <begin position="37"/>
        <end position="59"/>
    </location>
</feature>
<keyword evidence="4 7" id="KW-0812">Transmembrane</keyword>
<feature type="transmembrane region" description="Helical" evidence="7">
    <location>
        <begin position="12"/>
        <end position="31"/>
    </location>
</feature>
<proteinExistence type="inferred from homology"/>
<dbReference type="eggNOG" id="ENOG5033SQZ">
    <property type="taxonomic scope" value="Bacteria"/>
</dbReference>
<protein>
    <recommendedName>
        <fullName evidence="10">Polysaccharide biosynthesis protein</fullName>
    </recommendedName>
</protein>
<evidence type="ECO:0000256" key="3">
    <source>
        <dbReference type="ARBA" id="ARBA00022475"/>
    </source>
</evidence>
<gene>
    <name evidence="8" type="ORF">M2A_2662</name>
</gene>
<dbReference type="PANTHER" id="PTHR30250">
    <property type="entry name" value="PST FAMILY PREDICTED COLANIC ACID TRANSPORTER"/>
    <property type="match status" value="1"/>
</dbReference>
<feature type="transmembrane region" description="Helical" evidence="7">
    <location>
        <begin position="438"/>
        <end position="460"/>
    </location>
</feature>
<evidence type="ECO:0000256" key="4">
    <source>
        <dbReference type="ARBA" id="ARBA00022692"/>
    </source>
</evidence>
<dbReference type="PANTHER" id="PTHR30250:SF10">
    <property type="entry name" value="LIPOPOLYSACCHARIDE BIOSYNTHESIS PROTEIN WZXC"/>
    <property type="match status" value="1"/>
</dbReference>
<evidence type="ECO:0000256" key="7">
    <source>
        <dbReference type="SAM" id="Phobius"/>
    </source>
</evidence>
<evidence type="ECO:0000256" key="5">
    <source>
        <dbReference type="ARBA" id="ARBA00022989"/>
    </source>
</evidence>
<keyword evidence="5 7" id="KW-1133">Transmembrane helix</keyword>
<feature type="transmembrane region" description="Helical" evidence="7">
    <location>
        <begin position="110"/>
        <end position="128"/>
    </location>
</feature>
<evidence type="ECO:0000313" key="9">
    <source>
        <dbReference type="Proteomes" id="UP000028702"/>
    </source>
</evidence>
<comment type="similarity">
    <text evidence="2">Belongs to the polysaccharide synthase family.</text>
</comment>
<reference evidence="8 9" key="1">
    <citation type="submission" date="2014-07" db="EMBL/GenBank/DDBJ databases">
        <title>Tepidicaulis marinum gen. nov., sp. nov., a novel marine bacterium denitrifying nitrate to nitrous oxide strictly under microaerobic conditions.</title>
        <authorList>
            <person name="Takeuchi M."/>
            <person name="Yamagishi T."/>
            <person name="Kamagata Y."/>
            <person name="Oshima K."/>
            <person name="Hattori M."/>
            <person name="Katayama T."/>
            <person name="Hanada S."/>
            <person name="Tamaki H."/>
            <person name="Marumo K."/>
            <person name="Maeda H."/>
            <person name="Nedachi M."/>
            <person name="Iwasaki W."/>
            <person name="Suwa Y."/>
            <person name="Sakata S."/>
        </authorList>
    </citation>
    <scope>NUCLEOTIDE SEQUENCE [LARGE SCALE GENOMIC DNA]</scope>
    <source>
        <strain evidence="8 9">MA2</strain>
    </source>
</reference>
<feature type="transmembrane region" description="Helical" evidence="7">
    <location>
        <begin position="173"/>
        <end position="196"/>
    </location>
</feature>
<feature type="transmembrane region" description="Helical" evidence="7">
    <location>
        <begin position="256"/>
        <end position="276"/>
    </location>
</feature>
<feature type="transmembrane region" description="Helical" evidence="7">
    <location>
        <begin position="415"/>
        <end position="432"/>
    </location>
</feature>
<dbReference type="EMBL" id="BBIO01000015">
    <property type="protein sequence ID" value="GAK46163.1"/>
    <property type="molecule type" value="Genomic_DNA"/>
</dbReference>
<feature type="transmembrane region" description="Helical" evidence="7">
    <location>
        <begin position="149"/>
        <end position="167"/>
    </location>
</feature>
<feature type="transmembrane region" description="Helical" evidence="7">
    <location>
        <begin position="359"/>
        <end position="376"/>
    </location>
</feature>
<comment type="caution">
    <text evidence="8">The sequence shown here is derived from an EMBL/GenBank/DDBJ whole genome shotgun (WGS) entry which is preliminary data.</text>
</comment>
<feature type="transmembrane region" description="Helical" evidence="7">
    <location>
        <begin position="217"/>
        <end position="236"/>
    </location>
</feature>
<feature type="transmembrane region" description="Helical" evidence="7">
    <location>
        <begin position="297"/>
        <end position="315"/>
    </location>
</feature>
<dbReference type="Proteomes" id="UP000028702">
    <property type="component" value="Unassembled WGS sequence"/>
</dbReference>
<accession>A0A081BDP5</accession>
<comment type="subcellular location">
    <subcellularLocation>
        <location evidence="1">Cell membrane</location>
        <topology evidence="1">Multi-pass membrane protein</topology>
    </subcellularLocation>
</comment>